<dbReference type="Gene3D" id="3.40.50.170">
    <property type="entry name" value="Formyl transferase, N-terminal domain"/>
    <property type="match status" value="1"/>
</dbReference>
<dbReference type="PANTHER" id="PTHR43369:SF2">
    <property type="entry name" value="PHOSPHORIBOSYLGLYCINAMIDE FORMYLTRANSFERASE"/>
    <property type="match status" value="1"/>
</dbReference>
<dbReference type="InterPro" id="IPR002376">
    <property type="entry name" value="Formyl_transf_N"/>
</dbReference>
<comment type="caution">
    <text evidence="6">Lacks conserved residue(s) required for the propagation of feature annotation.</text>
</comment>
<dbReference type="Pfam" id="PF00551">
    <property type="entry name" value="Formyl_trans_N"/>
    <property type="match status" value="1"/>
</dbReference>
<sequence>MTTRVVVLASGSGTLLQALLDAIRSGDVDAEVVAVVSDQPDAVALERARGADIPAIAHPLAKGADRAAWDADLTRIVDRFTPDLVASAGFMKLLGEAFLARFGGRTINTHPALLPSFPGMHGPRDALAHGVKVSGATVFLVDAGIDTGRILAQGAVEVLDDDTVASLHERIKVVERRLLVETVRSWDQREGTTR</sequence>
<comment type="catalytic activity">
    <reaction evidence="5 6">
        <text>N(1)-(5-phospho-beta-D-ribosyl)glycinamide + (6R)-10-formyltetrahydrofolate = N(2)-formyl-N(1)-(5-phospho-beta-D-ribosyl)glycinamide + (6S)-5,6,7,8-tetrahydrofolate + H(+)</text>
        <dbReference type="Rhea" id="RHEA:15053"/>
        <dbReference type="ChEBI" id="CHEBI:15378"/>
        <dbReference type="ChEBI" id="CHEBI:57453"/>
        <dbReference type="ChEBI" id="CHEBI:143788"/>
        <dbReference type="ChEBI" id="CHEBI:147286"/>
        <dbReference type="ChEBI" id="CHEBI:195366"/>
        <dbReference type="EC" id="2.1.2.2"/>
    </reaction>
</comment>
<evidence type="ECO:0000256" key="1">
    <source>
        <dbReference type="ARBA" id="ARBA00005054"/>
    </source>
</evidence>
<dbReference type="InterPro" id="IPR036477">
    <property type="entry name" value="Formyl_transf_N_sf"/>
</dbReference>
<name>A0A3P1WXQ3_9ACTN</name>
<dbReference type="HAMAP" id="MF_01930">
    <property type="entry name" value="PurN"/>
    <property type="match status" value="1"/>
</dbReference>
<dbReference type="EMBL" id="RQYT01000003">
    <property type="protein sequence ID" value="RRD50955.1"/>
    <property type="molecule type" value="Genomic_DNA"/>
</dbReference>
<keyword evidence="3 6" id="KW-0658">Purine biosynthesis</keyword>
<feature type="site" description="Raises pKa of active site His" evidence="6">
    <location>
        <position position="146"/>
    </location>
</feature>
<evidence type="ECO:0000256" key="6">
    <source>
        <dbReference type="HAMAP-Rule" id="MF_01930"/>
    </source>
</evidence>
<evidence type="ECO:0000259" key="7">
    <source>
        <dbReference type="Pfam" id="PF00551"/>
    </source>
</evidence>
<evidence type="ECO:0000256" key="5">
    <source>
        <dbReference type="ARBA" id="ARBA00047664"/>
    </source>
</evidence>
<comment type="function">
    <text evidence="6">Catalyzes the transfer of a formyl group from 10-formyltetrahydrofolate to 5-phospho-ribosyl-glycinamide (GAR), producing 5-phospho-ribosyl-N-formylglycinamide (FGAR) and tetrahydrofolate.</text>
</comment>
<dbReference type="GO" id="GO:0006189">
    <property type="term" value="P:'de novo' IMP biosynthetic process"/>
    <property type="evidence" value="ECO:0007669"/>
    <property type="project" value="UniProtKB-UniRule"/>
</dbReference>
<comment type="pathway">
    <text evidence="1 6">Purine metabolism; IMP biosynthesis via de novo pathway; N(2)-formyl-N(1)-(5-phospho-D-ribosyl)glycinamide from N(1)-(5-phospho-D-ribosyl)glycinamide (10-formyl THF route): step 1/1.</text>
</comment>
<dbReference type="InterPro" id="IPR004607">
    <property type="entry name" value="GART"/>
</dbReference>
<reference evidence="8 9" key="1">
    <citation type="submission" date="2018-11" db="EMBL/GenBank/DDBJ databases">
        <title>Genomes From Bacteria Associated with the Canine Oral Cavity: a Test Case for Automated Genome-Based Taxonomic Assignment.</title>
        <authorList>
            <person name="Coil D.A."/>
            <person name="Jospin G."/>
            <person name="Darling A.E."/>
            <person name="Wallis C."/>
            <person name="Davis I.J."/>
            <person name="Harris S."/>
            <person name="Eisen J.A."/>
            <person name="Holcombe L.J."/>
            <person name="O'Flynn C."/>
        </authorList>
    </citation>
    <scope>NUCLEOTIDE SEQUENCE [LARGE SCALE GENOMIC DNA]</scope>
    <source>
        <strain evidence="8 9">OH2822_COT-296</strain>
    </source>
</reference>
<comment type="caution">
    <text evidence="8">The sequence shown here is derived from an EMBL/GenBank/DDBJ whole genome shotgun (WGS) entry which is preliminary data.</text>
</comment>
<evidence type="ECO:0000256" key="3">
    <source>
        <dbReference type="ARBA" id="ARBA00022755"/>
    </source>
</evidence>
<organism evidence="8 9">
    <name type="scientific">Arachnia propionica</name>
    <dbReference type="NCBI Taxonomy" id="1750"/>
    <lineage>
        <taxon>Bacteria</taxon>
        <taxon>Bacillati</taxon>
        <taxon>Actinomycetota</taxon>
        <taxon>Actinomycetes</taxon>
        <taxon>Propionibacteriales</taxon>
        <taxon>Propionibacteriaceae</taxon>
        <taxon>Arachnia</taxon>
    </lineage>
</organism>
<gene>
    <name evidence="6" type="primary">purN</name>
    <name evidence="8" type="ORF">EII35_02590</name>
</gene>
<keyword evidence="2 6" id="KW-0808">Transferase</keyword>
<dbReference type="CDD" id="cd08645">
    <property type="entry name" value="FMT_core_GART"/>
    <property type="match status" value="1"/>
</dbReference>
<evidence type="ECO:0000256" key="4">
    <source>
        <dbReference type="ARBA" id="ARBA00038440"/>
    </source>
</evidence>
<dbReference type="PANTHER" id="PTHR43369">
    <property type="entry name" value="PHOSPHORIBOSYLGLYCINAMIDE FORMYLTRANSFERASE"/>
    <property type="match status" value="1"/>
</dbReference>
<feature type="active site" description="Proton donor" evidence="6">
    <location>
        <position position="110"/>
    </location>
</feature>
<dbReference type="InterPro" id="IPR001555">
    <property type="entry name" value="GART_AS"/>
</dbReference>
<evidence type="ECO:0000313" key="9">
    <source>
        <dbReference type="Proteomes" id="UP000280935"/>
    </source>
</evidence>
<dbReference type="EC" id="2.1.2.2" evidence="6"/>
<evidence type="ECO:0000256" key="2">
    <source>
        <dbReference type="ARBA" id="ARBA00022679"/>
    </source>
</evidence>
<comment type="similarity">
    <text evidence="4 6">Belongs to the GART family.</text>
</comment>
<dbReference type="NCBIfam" id="TIGR00639">
    <property type="entry name" value="PurN"/>
    <property type="match status" value="1"/>
</dbReference>
<feature type="binding site" evidence="6">
    <location>
        <position position="66"/>
    </location>
    <ligand>
        <name>(6R)-10-formyltetrahydrofolate</name>
        <dbReference type="ChEBI" id="CHEBI:195366"/>
    </ligand>
</feature>
<dbReference type="SUPFAM" id="SSF53328">
    <property type="entry name" value="Formyltransferase"/>
    <property type="match status" value="1"/>
</dbReference>
<dbReference type="AlphaFoldDB" id="A0A3P1WXQ3"/>
<dbReference type="PROSITE" id="PS00373">
    <property type="entry name" value="GART"/>
    <property type="match status" value="1"/>
</dbReference>
<dbReference type="OrthoDB" id="9806170at2"/>
<feature type="domain" description="Formyl transferase N-terminal" evidence="7">
    <location>
        <begin position="4"/>
        <end position="183"/>
    </location>
</feature>
<proteinExistence type="inferred from homology"/>
<protein>
    <recommendedName>
        <fullName evidence="6">Phosphoribosylglycinamide formyltransferase</fullName>
        <ecNumber evidence="6">2.1.2.2</ecNumber>
    </recommendedName>
    <alternativeName>
        <fullName evidence="6">5'-phosphoribosylglycinamide transformylase</fullName>
    </alternativeName>
    <alternativeName>
        <fullName evidence="6">GAR transformylase</fullName>
        <shortName evidence="6">GART</shortName>
    </alternativeName>
</protein>
<dbReference type="GO" id="GO:0005829">
    <property type="term" value="C:cytosol"/>
    <property type="evidence" value="ECO:0007669"/>
    <property type="project" value="TreeGrafter"/>
</dbReference>
<dbReference type="RefSeq" id="WP_125226903.1">
    <property type="nucleotide sequence ID" value="NZ_RQYT01000003.1"/>
</dbReference>
<evidence type="ECO:0000313" key="8">
    <source>
        <dbReference type="EMBL" id="RRD50955.1"/>
    </source>
</evidence>
<feature type="binding site" evidence="6">
    <location>
        <begin position="91"/>
        <end position="94"/>
    </location>
    <ligand>
        <name>(6R)-10-formyltetrahydrofolate</name>
        <dbReference type="ChEBI" id="CHEBI:195366"/>
    </ligand>
</feature>
<dbReference type="GO" id="GO:0004644">
    <property type="term" value="F:phosphoribosylglycinamide formyltransferase activity"/>
    <property type="evidence" value="ECO:0007669"/>
    <property type="project" value="UniProtKB-UniRule"/>
</dbReference>
<feature type="binding site" evidence="6">
    <location>
        <position position="108"/>
    </location>
    <ligand>
        <name>(6R)-10-formyltetrahydrofolate</name>
        <dbReference type="ChEBI" id="CHEBI:195366"/>
    </ligand>
</feature>
<dbReference type="UniPathway" id="UPA00074">
    <property type="reaction ID" value="UER00126"/>
</dbReference>
<dbReference type="Proteomes" id="UP000280935">
    <property type="component" value="Unassembled WGS sequence"/>
</dbReference>
<accession>A0A3P1WXQ3</accession>